<protein>
    <submittedName>
        <fullName evidence="1">Uncharacterized protein</fullName>
    </submittedName>
</protein>
<dbReference type="EMBL" id="JAGIYZ010000015">
    <property type="protein sequence ID" value="MBP0465332.1"/>
    <property type="molecule type" value="Genomic_DNA"/>
</dbReference>
<keyword evidence="2" id="KW-1185">Reference proteome</keyword>
<comment type="caution">
    <text evidence="1">The sequence shown here is derived from an EMBL/GenBank/DDBJ whole genome shotgun (WGS) entry which is preliminary data.</text>
</comment>
<accession>A0ABS4AVD6</accession>
<organism evidence="1 2">
    <name type="scientific">Roseomonas nitratireducens</name>
    <dbReference type="NCBI Taxonomy" id="2820810"/>
    <lineage>
        <taxon>Bacteria</taxon>
        <taxon>Pseudomonadati</taxon>
        <taxon>Pseudomonadota</taxon>
        <taxon>Alphaproteobacteria</taxon>
        <taxon>Acetobacterales</taxon>
        <taxon>Roseomonadaceae</taxon>
        <taxon>Roseomonas</taxon>
    </lineage>
</organism>
<evidence type="ECO:0000313" key="1">
    <source>
        <dbReference type="EMBL" id="MBP0465332.1"/>
    </source>
</evidence>
<name>A0ABS4AVD6_9PROT</name>
<gene>
    <name evidence="1" type="ORF">J5Y09_15510</name>
</gene>
<evidence type="ECO:0000313" key="2">
    <source>
        <dbReference type="Proteomes" id="UP000680815"/>
    </source>
</evidence>
<proteinExistence type="predicted"/>
<reference evidence="1 2" key="1">
    <citation type="submission" date="2021-03" db="EMBL/GenBank/DDBJ databases">
        <authorList>
            <person name="So Y."/>
        </authorList>
    </citation>
    <scope>NUCLEOTIDE SEQUENCE [LARGE SCALE GENOMIC DNA]</scope>
    <source>
        <strain evidence="1 2">PWR1</strain>
    </source>
</reference>
<dbReference type="RefSeq" id="WP_209352725.1">
    <property type="nucleotide sequence ID" value="NZ_JAGIYZ010000015.1"/>
</dbReference>
<dbReference type="Proteomes" id="UP000680815">
    <property type="component" value="Unassembled WGS sequence"/>
</dbReference>
<sequence length="121" mass="12358">MAWTLDARIPITLLSSPGALDAALAGRPAALLAEGAAPDGAPAATECFEPAAAPHLAGCACCAGRLPAALALDRLFQARVRGQVGWFDRVVALPGTEAGRAEIAAALREDPLTLARYRLSA</sequence>